<protein>
    <submittedName>
        <fullName evidence="1">Uncharacterized protein</fullName>
    </submittedName>
</protein>
<name>A0A2K2B1V8_POPTR</name>
<dbReference type="AlphaFoldDB" id="A0A2K2B1V8"/>
<keyword evidence="2" id="KW-1185">Reference proteome</keyword>
<dbReference type="InParanoid" id="A0A2K2B1V8"/>
<organism evidence="1 2">
    <name type="scientific">Populus trichocarpa</name>
    <name type="common">Western balsam poplar</name>
    <name type="synonym">Populus balsamifera subsp. trichocarpa</name>
    <dbReference type="NCBI Taxonomy" id="3694"/>
    <lineage>
        <taxon>Eukaryota</taxon>
        <taxon>Viridiplantae</taxon>
        <taxon>Streptophyta</taxon>
        <taxon>Embryophyta</taxon>
        <taxon>Tracheophyta</taxon>
        <taxon>Spermatophyta</taxon>
        <taxon>Magnoliopsida</taxon>
        <taxon>eudicotyledons</taxon>
        <taxon>Gunneridae</taxon>
        <taxon>Pentapetalae</taxon>
        <taxon>rosids</taxon>
        <taxon>fabids</taxon>
        <taxon>Malpighiales</taxon>
        <taxon>Salicaceae</taxon>
        <taxon>Saliceae</taxon>
        <taxon>Populus</taxon>
    </lineage>
</organism>
<evidence type="ECO:0000313" key="2">
    <source>
        <dbReference type="Proteomes" id="UP000006729"/>
    </source>
</evidence>
<dbReference type="EMBL" id="CM009292">
    <property type="protein sequence ID" value="PNT43766.1"/>
    <property type="molecule type" value="Genomic_DNA"/>
</dbReference>
<reference evidence="1 2" key="1">
    <citation type="journal article" date="2006" name="Science">
        <title>The genome of black cottonwood, Populus trichocarpa (Torr. &amp; Gray).</title>
        <authorList>
            <person name="Tuskan G.A."/>
            <person name="Difazio S."/>
            <person name="Jansson S."/>
            <person name="Bohlmann J."/>
            <person name="Grigoriev I."/>
            <person name="Hellsten U."/>
            <person name="Putnam N."/>
            <person name="Ralph S."/>
            <person name="Rombauts S."/>
            <person name="Salamov A."/>
            <person name="Schein J."/>
            <person name="Sterck L."/>
            <person name="Aerts A."/>
            <person name="Bhalerao R.R."/>
            <person name="Bhalerao R.P."/>
            <person name="Blaudez D."/>
            <person name="Boerjan W."/>
            <person name="Brun A."/>
            <person name="Brunner A."/>
            <person name="Busov V."/>
            <person name="Campbell M."/>
            <person name="Carlson J."/>
            <person name="Chalot M."/>
            <person name="Chapman J."/>
            <person name="Chen G.L."/>
            <person name="Cooper D."/>
            <person name="Coutinho P.M."/>
            <person name="Couturier J."/>
            <person name="Covert S."/>
            <person name="Cronk Q."/>
            <person name="Cunningham R."/>
            <person name="Davis J."/>
            <person name="Degroeve S."/>
            <person name="Dejardin A."/>
            <person name="Depamphilis C."/>
            <person name="Detter J."/>
            <person name="Dirks B."/>
            <person name="Dubchak I."/>
            <person name="Duplessis S."/>
            <person name="Ehlting J."/>
            <person name="Ellis B."/>
            <person name="Gendler K."/>
            <person name="Goodstein D."/>
            <person name="Gribskov M."/>
            <person name="Grimwood J."/>
            <person name="Groover A."/>
            <person name="Gunter L."/>
            <person name="Hamberger B."/>
            <person name="Heinze B."/>
            <person name="Helariutta Y."/>
            <person name="Henrissat B."/>
            <person name="Holligan D."/>
            <person name="Holt R."/>
            <person name="Huang W."/>
            <person name="Islam-Faridi N."/>
            <person name="Jones S."/>
            <person name="Jones-Rhoades M."/>
            <person name="Jorgensen R."/>
            <person name="Joshi C."/>
            <person name="Kangasjarvi J."/>
            <person name="Karlsson J."/>
            <person name="Kelleher C."/>
            <person name="Kirkpatrick R."/>
            <person name="Kirst M."/>
            <person name="Kohler A."/>
            <person name="Kalluri U."/>
            <person name="Larimer F."/>
            <person name="Leebens-Mack J."/>
            <person name="Leple J.C."/>
            <person name="Locascio P."/>
            <person name="Lou Y."/>
            <person name="Lucas S."/>
            <person name="Martin F."/>
            <person name="Montanini B."/>
            <person name="Napoli C."/>
            <person name="Nelson D.R."/>
            <person name="Nelson C."/>
            <person name="Nieminen K."/>
            <person name="Nilsson O."/>
            <person name="Pereda V."/>
            <person name="Peter G."/>
            <person name="Philippe R."/>
            <person name="Pilate G."/>
            <person name="Poliakov A."/>
            <person name="Razumovskaya J."/>
            <person name="Richardson P."/>
            <person name="Rinaldi C."/>
            <person name="Ritland K."/>
            <person name="Rouze P."/>
            <person name="Ryaboy D."/>
            <person name="Schmutz J."/>
            <person name="Schrader J."/>
            <person name="Segerman B."/>
            <person name="Shin H."/>
            <person name="Siddiqui A."/>
            <person name="Sterky F."/>
            <person name="Terry A."/>
            <person name="Tsai C.J."/>
            <person name="Uberbacher E."/>
            <person name="Unneberg P."/>
            <person name="Vahala J."/>
            <person name="Wall K."/>
            <person name="Wessler S."/>
            <person name="Yang G."/>
            <person name="Yin T."/>
            <person name="Douglas C."/>
            <person name="Marra M."/>
            <person name="Sandberg G."/>
            <person name="Van de Peer Y."/>
            <person name="Rokhsar D."/>
        </authorList>
    </citation>
    <scope>NUCLEOTIDE SEQUENCE [LARGE SCALE GENOMIC DNA]</scope>
    <source>
        <strain evidence="2">cv. Nisqually</strain>
    </source>
</reference>
<proteinExistence type="predicted"/>
<sequence length="55" mass="6556">MLSKSLLGYELAFAMMIKVTLVIKFDVENLNGGYKFNLWFIKMRALLFNKVYLRY</sequence>
<accession>A0A2K2B1V8</accession>
<dbReference type="Proteomes" id="UP000006729">
    <property type="component" value="Chromosome 3"/>
</dbReference>
<evidence type="ECO:0000313" key="1">
    <source>
        <dbReference type="EMBL" id="PNT43766.1"/>
    </source>
</evidence>
<gene>
    <name evidence="1" type="ORF">POPTR_003G052300</name>
</gene>